<organism evidence="2 3">
    <name type="scientific">Pseudoneurospora amorphoporcata</name>
    <dbReference type="NCBI Taxonomy" id="241081"/>
    <lineage>
        <taxon>Eukaryota</taxon>
        <taxon>Fungi</taxon>
        <taxon>Dikarya</taxon>
        <taxon>Ascomycota</taxon>
        <taxon>Pezizomycotina</taxon>
        <taxon>Sordariomycetes</taxon>
        <taxon>Sordariomycetidae</taxon>
        <taxon>Sordariales</taxon>
        <taxon>Sordariaceae</taxon>
        <taxon>Pseudoneurospora</taxon>
    </lineage>
</organism>
<dbReference type="AlphaFoldDB" id="A0AAN6SB76"/>
<gene>
    <name evidence="2" type="ORF">QBC32DRAFT_385117</name>
</gene>
<comment type="caution">
    <text evidence="2">The sequence shown here is derived from an EMBL/GenBank/DDBJ whole genome shotgun (WGS) entry which is preliminary data.</text>
</comment>
<evidence type="ECO:0000313" key="2">
    <source>
        <dbReference type="EMBL" id="KAK3947240.1"/>
    </source>
</evidence>
<name>A0AAN6SB76_9PEZI</name>
<evidence type="ECO:0000313" key="3">
    <source>
        <dbReference type="Proteomes" id="UP001303222"/>
    </source>
</evidence>
<evidence type="ECO:0000256" key="1">
    <source>
        <dbReference type="SAM" id="MobiDB-lite"/>
    </source>
</evidence>
<keyword evidence="3" id="KW-1185">Reference proteome</keyword>
<feature type="region of interest" description="Disordered" evidence="1">
    <location>
        <begin position="323"/>
        <end position="348"/>
    </location>
</feature>
<reference evidence="2" key="2">
    <citation type="submission" date="2023-06" db="EMBL/GenBank/DDBJ databases">
        <authorList>
            <consortium name="Lawrence Berkeley National Laboratory"/>
            <person name="Mondo S.J."/>
            <person name="Hensen N."/>
            <person name="Bonometti L."/>
            <person name="Westerberg I."/>
            <person name="Brannstrom I.O."/>
            <person name="Guillou S."/>
            <person name="Cros-Aarteil S."/>
            <person name="Calhoun S."/>
            <person name="Haridas S."/>
            <person name="Kuo A."/>
            <person name="Pangilinan J."/>
            <person name="Riley R."/>
            <person name="Labutti K."/>
            <person name="Andreopoulos B."/>
            <person name="Lipzen A."/>
            <person name="Chen C."/>
            <person name="Yanf M."/>
            <person name="Daum C."/>
            <person name="Ng V."/>
            <person name="Clum A."/>
            <person name="Steindorff A."/>
            <person name="Ohm R."/>
            <person name="Martin F."/>
            <person name="Silar P."/>
            <person name="Natvig D."/>
            <person name="Lalanne C."/>
            <person name="Gautier V."/>
            <person name="Ament-Velasquez S.L."/>
            <person name="Kruys A."/>
            <person name="Hutchinson M.I."/>
            <person name="Powell A.J."/>
            <person name="Barry K."/>
            <person name="Miller A.N."/>
            <person name="Grigoriev I.V."/>
            <person name="Debuchy R."/>
            <person name="Gladieux P."/>
            <person name="Thoren M.H."/>
            <person name="Johannesson H."/>
        </authorList>
    </citation>
    <scope>NUCLEOTIDE SEQUENCE</scope>
    <source>
        <strain evidence="2">CBS 626.80</strain>
    </source>
</reference>
<accession>A0AAN6SB76</accession>
<reference evidence="2" key="1">
    <citation type="journal article" date="2023" name="Mol. Phylogenet. Evol.">
        <title>Genome-scale phylogeny and comparative genomics of the fungal order Sordariales.</title>
        <authorList>
            <person name="Hensen N."/>
            <person name="Bonometti L."/>
            <person name="Westerberg I."/>
            <person name="Brannstrom I.O."/>
            <person name="Guillou S."/>
            <person name="Cros-Aarteil S."/>
            <person name="Calhoun S."/>
            <person name="Haridas S."/>
            <person name="Kuo A."/>
            <person name="Mondo S."/>
            <person name="Pangilinan J."/>
            <person name="Riley R."/>
            <person name="LaButti K."/>
            <person name="Andreopoulos B."/>
            <person name="Lipzen A."/>
            <person name="Chen C."/>
            <person name="Yan M."/>
            <person name="Daum C."/>
            <person name="Ng V."/>
            <person name="Clum A."/>
            <person name="Steindorff A."/>
            <person name="Ohm R.A."/>
            <person name="Martin F."/>
            <person name="Silar P."/>
            <person name="Natvig D.O."/>
            <person name="Lalanne C."/>
            <person name="Gautier V."/>
            <person name="Ament-Velasquez S.L."/>
            <person name="Kruys A."/>
            <person name="Hutchinson M.I."/>
            <person name="Powell A.J."/>
            <person name="Barry K."/>
            <person name="Miller A.N."/>
            <person name="Grigoriev I.V."/>
            <person name="Debuchy R."/>
            <person name="Gladieux P."/>
            <person name="Hiltunen Thoren M."/>
            <person name="Johannesson H."/>
        </authorList>
    </citation>
    <scope>NUCLEOTIDE SEQUENCE</scope>
    <source>
        <strain evidence="2">CBS 626.80</strain>
    </source>
</reference>
<sequence>MAPPSLPGQASIQQLPNEIKDRICHFVGFEDYRDCDHISRPDLDRSQNDGYIWSPYSLMPNTKRTNTEVYNDLRALSLVSKDLTASAQRALYRIVALPSPVSFFRLLRTLRLTPEVGSHIRCLIPVPPGQVDYDLDFLPGILQHPCWKPFIHLFTPIFSGGAMEILDPPNIDVLPPDTVRNRLMASWNTDWTALIKKYKPVNQSKSCSRPRLSTAARHARLTTQYRRAFCEFMSRRAGQFFARLLVEVLQAITKLCPQLRGFHLLFNSPVAPAPIHKMRCFPFGCHYVLVLISLPISLGQGTLFRCNPLLSTLTVDFRTLTHSGPDGGNDRDATPLHQDTTPRHPIPKPLQIPPEHRLPSSIKHLFFIGYPDFVFLAGQGNSLYVLGQ</sequence>
<proteinExistence type="predicted"/>
<protein>
    <submittedName>
        <fullName evidence="2">Uncharacterized protein</fullName>
    </submittedName>
</protein>
<dbReference type="EMBL" id="MU859384">
    <property type="protein sequence ID" value="KAK3947240.1"/>
    <property type="molecule type" value="Genomic_DNA"/>
</dbReference>
<dbReference type="Proteomes" id="UP001303222">
    <property type="component" value="Unassembled WGS sequence"/>
</dbReference>